<dbReference type="KEGG" id="ksd:KS2013_1857"/>
<accession>A0A1B3BCM1</accession>
<dbReference type="OrthoDB" id="6193573at2"/>
<evidence type="ECO:0000313" key="3">
    <source>
        <dbReference type="Proteomes" id="UP000094147"/>
    </source>
</evidence>
<dbReference type="STRING" id="1144748.KS2013_1857"/>
<dbReference type="RefSeq" id="WP_068992964.1">
    <property type="nucleotide sequence ID" value="NZ_CP012418.1"/>
</dbReference>
<organism evidence="2 3">
    <name type="scientific">Kangiella sediminilitoris</name>
    <dbReference type="NCBI Taxonomy" id="1144748"/>
    <lineage>
        <taxon>Bacteria</taxon>
        <taxon>Pseudomonadati</taxon>
        <taxon>Pseudomonadota</taxon>
        <taxon>Gammaproteobacteria</taxon>
        <taxon>Kangiellales</taxon>
        <taxon>Kangiellaceae</taxon>
        <taxon>Kangiella</taxon>
    </lineage>
</organism>
<feature type="region of interest" description="Disordered" evidence="1">
    <location>
        <begin position="29"/>
        <end position="62"/>
    </location>
</feature>
<dbReference type="Proteomes" id="UP000094147">
    <property type="component" value="Chromosome"/>
</dbReference>
<reference evidence="3" key="1">
    <citation type="submission" date="2015-08" db="EMBL/GenBank/DDBJ databases">
        <authorList>
            <person name="Kim K.M."/>
        </authorList>
    </citation>
    <scope>NUCLEOTIDE SEQUENCE [LARGE SCALE GENOMIC DNA]</scope>
    <source>
        <strain evidence="3">KCTC 23892</strain>
    </source>
</reference>
<keyword evidence="3" id="KW-1185">Reference proteome</keyword>
<name>A0A1B3BCM1_9GAMM</name>
<dbReference type="AlphaFoldDB" id="A0A1B3BCM1"/>
<feature type="compositionally biased region" description="Polar residues" evidence="1">
    <location>
        <begin position="29"/>
        <end position="46"/>
    </location>
</feature>
<dbReference type="EMBL" id="CP012418">
    <property type="protein sequence ID" value="AOE50566.1"/>
    <property type="molecule type" value="Genomic_DNA"/>
</dbReference>
<gene>
    <name evidence="2" type="ORF">KS2013_1857</name>
</gene>
<proteinExistence type="predicted"/>
<protein>
    <submittedName>
        <fullName evidence="2">Uncharacterized protein</fullName>
    </submittedName>
</protein>
<evidence type="ECO:0000313" key="2">
    <source>
        <dbReference type="EMBL" id="AOE50566.1"/>
    </source>
</evidence>
<evidence type="ECO:0000256" key="1">
    <source>
        <dbReference type="SAM" id="MobiDB-lite"/>
    </source>
</evidence>
<feature type="compositionally biased region" description="Basic and acidic residues" evidence="1">
    <location>
        <begin position="50"/>
        <end position="61"/>
    </location>
</feature>
<sequence length="325" mass="37431">MKKNTGITITIIIFALLFSNYFYGKSSESNESTLPNTNKNSTSEVNSGPKMDKGKVSREGGEDNTLSLTQCMKLQESYYKALAPIYYKQYSLSLPLLAHSGDHHYQQLPFESLKSYAEAGDSEAMYIYGSELMWKGGLGVHMNSQWQTRELLSDGTRKLKISGPDINLFKQGRDYIYKAAVKGRVMGLYEIASMYKKSLKKLRQKGYKKSLIKQHIVKGYSYHLMAQKIMEKDRILGEDKYINAITIDDYIKLGLPESEIESVKKDLLAKAQINYSQLKSEWESDREYIGKKPYPKFFTKEEEKIYFKEMPEECEQKLTELSVEK</sequence>